<reference evidence="3" key="2">
    <citation type="submission" date="2019-07" db="EMBL/GenBank/DDBJ databases">
        <authorList>
            <person name="Yang Y."/>
            <person name="Bocs S."/>
            <person name="Baudouin L."/>
        </authorList>
    </citation>
    <scope>NUCLEOTIDE SEQUENCE</scope>
    <source>
        <tissue evidence="3">Spear leaf of Hainan Tall coconut</tissue>
    </source>
</reference>
<evidence type="ECO:0000313" key="3">
    <source>
        <dbReference type="EMBL" id="KAG1371011.1"/>
    </source>
</evidence>
<evidence type="ECO:0000313" key="4">
    <source>
        <dbReference type="Proteomes" id="UP000797356"/>
    </source>
</evidence>
<dbReference type="InterPro" id="IPR006868">
    <property type="entry name" value="DUF630"/>
</dbReference>
<dbReference type="PANTHER" id="PTHR21450">
    <property type="entry name" value="PROTEIN ALTERED PHOSPHATE STARVATION RESPONSE 1"/>
    <property type="match status" value="1"/>
</dbReference>
<evidence type="ECO:0000259" key="2">
    <source>
        <dbReference type="Pfam" id="PF04783"/>
    </source>
</evidence>
<evidence type="ECO:0000259" key="1">
    <source>
        <dbReference type="Pfam" id="PF04782"/>
    </source>
</evidence>
<gene>
    <name evidence="3" type="ORF">COCNU_16G001050</name>
</gene>
<organism evidence="3 4">
    <name type="scientific">Cocos nucifera</name>
    <name type="common">Coconut palm</name>
    <dbReference type="NCBI Taxonomy" id="13894"/>
    <lineage>
        <taxon>Eukaryota</taxon>
        <taxon>Viridiplantae</taxon>
        <taxon>Streptophyta</taxon>
        <taxon>Embryophyta</taxon>
        <taxon>Tracheophyta</taxon>
        <taxon>Spermatophyta</taxon>
        <taxon>Magnoliopsida</taxon>
        <taxon>Liliopsida</taxon>
        <taxon>Arecaceae</taxon>
        <taxon>Arecoideae</taxon>
        <taxon>Cocoseae</taxon>
        <taxon>Attaleinae</taxon>
        <taxon>Cocos</taxon>
    </lineage>
</organism>
<accession>A0A8K0IXM2</accession>
<dbReference type="AlphaFoldDB" id="A0A8K0IXM2"/>
<sequence length="481" mass="54044">MKEAVTARNAFAAAHSAYAVALKNTGAALSEFGQGEVAAAPASVAGGTGGHPSAVASTSSSSSSSAAAAAAARPPYQSTPGHIDHSAIVMRVITWNRSFKGIPHANDGRNDFDNDEWESHAIVLDKMLAWEKKLYDEVKAGELMKIEYQRKVALLNRQKKRGASTEALERTKAAVSHLHTRYIVDMQSMDSTVSEVERLRDKQLYPKLVELVDGMAKMWEAMYVHHDNQLKIVLSLKILDITNAPKETSEHHYKRTLQLYEIVKEWHSQFDKLVSHQKDYIQALNYWLKSNVIPIESSLKERVSSPPRPHQPPIQALLLAWCDHLEKVPDELAKSAIISFSAVINTIVTLQQEELKQKEKCDEIRKEYLKKTRAFEDWYSKYSQRRATALSEEAMQEGAEGATQKDPVAERKFAVESIKIRLDDEEDSHRKLCKQVREKSFGSLKTHLPELFRAMSDFANASSDMYMKLKSISQGHDPVAS</sequence>
<dbReference type="Proteomes" id="UP000797356">
    <property type="component" value="Chromosome 16"/>
</dbReference>
<comment type="caution">
    <text evidence="3">The sequence shown here is derived from an EMBL/GenBank/DDBJ whole genome shotgun (WGS) entry which is preliminary data.</text>
</comment>
<protein>
    <submittedName>
        <fullName evidence="3">Putative nitrate regulatory gene2 protein</fullName>
    </submittedName>
</protein>
<dbReference type="OrthoDB" id="674656at2759"/>
<dbReference type="EMBL" id="CM017887">
    <property type="protein sequence ID" value="KAG1371011.1"/>
    <property type="molecule type" value="Genomic_DNA"/>
</dbReference>
<feature type="domain" description="DUF630" evidence="2">
    <location>
        <begin position="1"/>
        <end position="36"/>
    </location>
</feature>
<dbReference type="InterPro" id="IPR006867">
    <property type="entry name" value="DUF632"/>
</dbReference>
<dbReference type="PANTHER" id="PTHR21450:SF7">
    <property type="entry name" value="DNA LIGASE (DUF630 AND DUF632)"/>
    <property type="match status" value="1"/>
</dbReference>
<dbReference type="Pfam" id="PF04783">
    <property type="entry name" value="DUF630"/>
    <property type="match status" value="1"/>
</dbReference>
<keyword evidence="4" id="KW-1185">Reference proteome</keyword>
<reference evidence="3" key="1">
    <citation type="journal article" date="2017" name="Gigascience">
        <title>The genome draft of coconut (Cocos nucifera).</title>
        <authorList>
            <person name="Xiao Y."/>
            <person name="Xu P."/>
            <person name="Fan H."/>
            <person name="Baudouin L."/>
            <person name="Xia W."/>
            <person name="Bocs S."/>
            <person name="Xu J."/>
            <person name="Li Q."/>
            <person name="Guo A."/>
            <person name="Zhou L."/>
            <person name="Li J."/>
            <person name="Wu Y."/>
            <person name="Ma Z."/>
            <person name="Armero A."/>
            <person name="Issali A.E."/>
            <person name="Liu N."/>
            <person name="Peng M."/>
            <person name="Yang Y."/>
        </authorList>
    </citation>
    <scope>NUCLEOTIDE SEQUENCE</scope>
    <source>
        <tissue evidence="3">Spear leaf of Hainan Tall coconut</tissue>
    </source>
</reference>
<proteinExistence type="predicted"/>
<name>A0A8K0IXM2_COCNU</name>
<dbReference type="Pfam" id="PF04782">
    <property type="entry name" value="DUF632"/>
    <property type="match status" value="1"/>
</dbReference>
<feature type="domain" description="DUF632" evidence="1">
    <location>
        <begin position="78"/>
        <end position="345"/>
    </location>
</feature>